<evidence type="ECO:0000313" key="3">
    <source>
        <dbReference type="Proteomes" id="UP000198287"/>
    </source>
</evidence>
<evidence type="ECO:0000313" key="2">
    <source>
        <dbReference type="EMBL" id="OXA46205.1"/>
    </source>
</evidence>
<dbReference type="EMBL" id="LNIX01000016">
    <property type="protein sequence ID" value="OXA46205.1"/>
    <property type="molecule type" value="Genomic_DNA"/>
</dbReference>
<keyword evidence="1" id="KW-0472">Membrane</keyword>
<dbReference type="Proteomes" id="UP000198287">
    <property type="component" value="Unassembled WGS sequence"/>
</dbReference>
<keyword evidence="1" id="KW-0812">Transmembrane</keyword>
<name>A0A226DKZ1_FOLCA</name>
<feature type="transmembrane region" description="Helical" evidence="1">
    <location>
        <begin position="103"/>
        <end position="127"/>
    </location>
</feature>
<feature type="transmembrane region" description="Helical" evidence="1">
    <location>
        <begin position="133"/>
        <end position="157"/>
    </location>
</feature>
<evidence type="ECO:0000256" key="1">
    <source>
        <dbReference type="SAM" id="Phobius"/>
    </source>
</evidence>
<comment type="caution">
    <text evidence="2">The sequence shown here is derived from an EMBL/GenBank/DDBJ whole genome shotgun (WGS) entry which is preliminary data.</text>
</comment>
<keyword evidence="1" id="KW-1133">Transmembrane helix</keyword>
<proteinExistence type="predicted"/>
<sequence length="231" mass="25810">MLALMAFLGQKLDSGYYFIHALFPKSGWEVIFPGKLMRCIFTLVSGYHMFIGAISIVLSAFEIIALATDCAKAVLHNNRSLRSRADYGALSILINRGNKIARWTLAVSSVLASGTFIFSMAAVIKYYGKIDVLTYLVFVMFVFTMIIFMATVVPFAAKLNIVSTQFVEEWGKRIPLWGNKRVLKHHVRCARAMKPIGIECSGIGIVGKLTLVEIYEGWLDRTITVVLGLDW</sequence>
<gene>
    <name evidence="2" type="ORF">Fcan01_19284</name>
</gene>
<feature type="transmembrane region" description="Helical" evidence="1">
    <location>
        <begin position="50"/>
        <end position="75"/>
    </location>
</feature>
<accession>A0A226DKZ1</accession>
<organism evidence="2 3">
    <name type="scientific">Folsomia candida</name>
    <name type="common">Springtail</name>
    <dbReference type="NCBI Taxonomy" id="158441"/>
    <lineage>
        <taxon>Eukaryota</taxon>
        <taxon>Metazoa</taxon>
        <taxon>Ecdysozoa</taxon>
        <taxon>Arthropoda</taxon>
        <taxon>Hexapoda</taxon>
        <taxon>Collembola</taxon>
        <taxon>Entomobryomorpha</taxon>
        <taxon>Isotomoidea</taxon>
        <taxon>Isotomidae</taxon>
        <taxon>Proisotominae</taxon>
        <taxon>Folsomia</taxon>
    </lineage>
</organism>
<keyword evidence="3" id="KW-1185">Reference proteome</keyword>
<reference evidence="2 3" key="1">
    <citation type="submission" date="2015-12" db="EMBL/GenBank/DDBJ databases">
        <title>The genome of Folsomia candida.</title>
        <authorList>
            <person name="Faddeeva A."/>
            <person name="Derks M.F."/>
            <person name="Anvar Y."/>
            <person name="Smit S."/>
            <person name="Van Straalen N."/>
            <person name="Roelofs D."/>
        </authorList>
    </citation>
    <scope>NUCLEOTIDE SEQUENCE [LARGE SCALE GENOMIC DNA]</scope>
    <source>
        <strain evidence="2 3">VU population</strain>
        <tissue evidence="2">Whole body</tissue>
    </source>
</reference>
<protein>
    <submittedName>
        <fullName evidence="2">Uncharacterized protein</fullName>
    </submittedName>
</protein>
<dbReference type="AlphaFoldDB" id="A0A226DKZ1"/>